<dbReference type="Gene3D" id="2.60.120.1200">
    <property type="match status" value="1"/>
</dbReference>
<dbReference type="Proteomes" id="UP001157974">
    <property type="component" value="Unassembled WGS sequence"/>
</dbReference>
<gene>
    <name evidence="3" type="ORF">NDN08_007294</name>
</gene>
<dbReference type="AlphaFoldDB" id="A0AAV8UK54"/>
<proteinExistence type="predicted"/>
<feature type="domain" description="Beta-porphyranase A C-terminal" evidence="2">
    <location>
        <begin position="44"/>
        <end position="139"/>
    </location>
</feature>
<feature type="region of interest" description="Disordered" evidence="1">
    <location>
        <begin position="861"/>
        <end position="889"/>
    </location>
</feature>
<sequence>MFKKPIIDRRTVERSRHYLQRVTDATGNGVEFPVPIRKDESIRFYFADIPSSKNAMAYIRVAHARVRSKEPRPRIFINGEEVPSVNERIPGGGRNDNSMYFGVFVIPVGVLILNSNPSPYVDVLYPDSSGYVSTVTIEVDECSGGSCCLLGGRASPFACPEPANDPRDQPRTIPETGQRLKNPSFEKGSDDWELSGGASISTTSAYWGGSSLRLGQETAEAMQVIYLKANLGYRLVCHVRGSVNFYIRKQSNLFLMLVDEEGPSTAIDGSTWRLKQMDFYSTDKDIYELTLSTTASQAGSADACTLYPQSLVPTFVGDAAQSTPIPVSNWKPPNDPSTVGEQLIDNPSFEDLAPAKWSLKGTAAFYESNALEGTMSMRLPMGDAEASERAPLEKGRNYRYRCYLVEGGDLDLVVRSSRGETVASNTANWVTPVVGTDWAYKQVIFEAPKNGPHEFAILNGDLESALVDYCTVFETTESVETPTPTMGPEPTEVTTSLGPQLLLDPGFEKASRPDWVYTGNARIETNTVFEGSRSLRLPPGIGSASQSLQLEKDGTYRIRCIVLNNSPFIISVARELTGEIVVSDNRNWNQLTTRWGERIVEFEARNNGLHIVSLSNGRDDSAFIDFCTLNEVNPEATQSPGPTELPTALPPAQILADPSFELNTQGNWVVENGYFDPDVVLDGFFSLRLRVGQNSATQVVSLTELYEYTLECRVRRNLPLIMELIVAPLLLDPDFEKGTKGPWVFSGSARVETSLVRSGARSVRLPTRSVSRVKQEAALRRNRQFLLTCFVSNNRELIMSVDVNGEEIARNESDPSDSGPVWTKRTLLFTTLRQGVYEINLFTEFSSFAVVDDCSLEETVFIPTDTPRPTPSQTSSPTPELTPTPSPLPEIPNGSLQLFLAPGFGPGGGSERWVLEGAARYDTIRNFEGSRSCKLDFDTSSVSQEVELLKGATYAIRVMVYGPGVLMISVSDGSGVVFQEKSQNRIAPSWQEHGMSFVTDSRATYKVSFGSSRGHLVYVDQAQVFEVDVPEPTDSPTPEPTDPPTAVPTEPPTALPTEPPTAMPTEPPTAVPTDLPTAVPTIPPTPMQTDSPTPVPTELSTPRPTNPPTTSPSEGTPSPTATLSPSEKPVPTTPVVDGQILVNAGFDDGKPAPWNFIGSAVIDSLTVYQGTHSLRLRIGMSEAQQRVVLEAGGEYSLSCVFLKRTSVFMRIIQNGVVMVITDRRTESLDTRWEKRTLHFTAPDDGNYIVSVKTERASWTYVDSCAM</sequence>
<feature type="region of interest" description="Disordered" evidence="1">
    <location>
        <begin position="1029"/>
        <end position="1133"/>
    </location>
</feature>
<comment type="caution">
    <text evidence="3">The sequence shown here is derived from an EMBL/GenBank/DDBJ whole genome shotgun (WGS) entry which is preliminary data.</text>
</comment>
<feature type="compositionally biased region" description="Low complexity" evidence="1">
    <location>
        <begin position="863"/>
        <end position="879"/>
    </location>
</feature>
<feature type="compositionally biased region" description="Pro residues" evidence="1">
    <location>
        <begin position="880"/>
        <end position="889"/>
    </location>
</feature>
<keyword evidence="4" id="KW-1185">Reference proteome</keyword>
<evidence type="ECO:0000313" key="4">
    <source>
        <dbReference type="Proteomes" id="UP001157974"/>
    </source>
</evidence>
<protein>
    <recommendedName>
        <fullName evidence="2">Beta-porphyranase A C-terminal domain-containing protein</fullName>
    </recommendedName>
</protein>
<organism evidence="3 4">
    <name type="scientific">Rhodosorus marinus</name>
    <dbReference type="NCBI Taxonomy" id="101924"/>
    <lineage>
        <taxon>Eukaryota</taxon>
        <taxon>Rhodophyta</taxon>
        <taxon>Stylonematophyceae</taxon>
        <taxon>Stylonematales</taxon>
        <taxon>Stylonemataceae</taxon>
        <taxon>Rhodosorus</taxon>
    </lineage>
</organism>
<accession>A0AAV8UK54</accession>
<dbReference type="PANTHER" id="PTHR48148:SF3">
    <property type="entry name" value="KERATINOCYTE PROLINE-RICH PROTEIN"/>
    <property type="match status" value="1"/>
</dbReference>
<dbReference type="PANTHER" id="PTHR48148">
    <property type="entry name" value="KERATINOCYTE PROLINE-RICH PROTEIN"/>
    <property type="match status" value="1"/>
</dbReference>
<dbReference type="Pfam" id="PF18040">
    <property type="entry name" value="BPA_C"/>
    <property type="match status" value="1"/>
</dbReference>
<feature type="region of interest" description="Disordered" evidence="1">
    <location>
        <begin position="159"/>
        <end position="193"/>
    </location>
</feature>
<evidence type="ECO:0000259" key="2">
    <source>
        <dbReference type="Pfam" id="PF18040"/>
    </source>
</evidence>
<evidence type="ECO:0000256" key="1">
    <source>
        <dbReference type="SAM" id="MobiDB-lite"/>
    </source>
</evidence>
<feature type="compositionally biased region" description="Low complexity" evidence="1">
    <location>
        <begin position="1111"/>
        <end position="1122"/>
    </location>
</feature>
<reference evidence="3 4" key="1">
    <citation type="journal article" date="2023" name="Nat. Commun.">
        <title>Origin of minicircular mitochondrial genomes in red algae.</title>
        <authorList>
            <person name="Lee Y."/>
            <person name="Cho C.H."/>
            <person name="Lee Y.M."/>
            <person name="Park S.I."/>
            <person name="Yang J.H."/>
            <person name="West J.A."/>
            <person name="Bhattacharya D."/>
            <person name="Yoon H.S."/>
        </authorList>
    </citation>
    <scope>NUCLEOTIDE SEQUENCE [LARGE SCALE GENOMIC DNA]</scope>
    <source>
        <strain evidence="3 4">CCMP1338</strain>
        <tissue evidence="3">Whole cell</tissue>
    </source>
</reference>
<evidence type="ECO:0000313" key="3">
    <source>
        <dbReference type="EMBL" id="KAJ8901448.1"/>
    </source>
</evidence>
<feature type="compositionally biased region" description="Pro residues" evidence="1">
    <location>
        <begin position="1033"/>
        <end position="1070"/>
    </location>
</feature>
<name>A0AAV8UK54_9RHOD</name>
<dbReference type="InterPro" id="IPR041224">
    <property type="entry name" value="BPA_C"/>
</dbReference>
<dbReference type="Gene3D" id="2.60.120.260">
    <property type="entry name" value="Galactose-binding domain-like"/>
    <property type="match status" value="6"/>
</dbReference>
<dbReference type="EMBL" id="JAMWBK010000011">
    <property type="protein sequence ID" value="KAJ8901448.1"/>
    <property type="molecule type" value="Genomic_DNA"/>
</dbReference>